<dbReference type="Proteomes" id="UP000324832">
    <property type="component" value="Unassembled WGS sequence"/>
</dbReference>
<dbReference type="GO" id="GO:0006906">
    <property type="term" value="P:vesicle fusion"/>
    <property type="evidence" value="ECO:0007669"/>
    <property type="project" value="TreeGrafter"/>
</dbReference>
<accession>A0A5E4QYF1</accession>
<dbReference type="AlphaFoldDB" id="A0A5E4QYF1"/>
<dbReference type="PROSITE" id="PS50859">
    <property type="entry name" value="LONGIN"/>
    <property type="match status" value="1"/>
</dbReference>
<dbReference type="InterPro" id="IPR051097">
    <property type="entry name" value="Synaptobrevin-like_transport"/>
</dbReference>
<dbReference type="EMBL" id="FZQP02006771">
    <property type="protein sequence ID" value="VVD03451.1"/>
    <property type="molecule type" value="Genomic_DNA"/>
</dbReference>
<reference evidence="6 7" key="1">
    <citation type="submission" date="2017-07" db="EMBL/GenBank/DDBJ databases">
        <authorList>
            <person name="Talla V."/>
            <person name="Backstrom N."/>
        </authorList>
    </citation>
    <scope>NUCLEOTIDE SEQUENCE [LARGE SCALE GENOMIC DNA]</scope>
</reference>
<dbReference type="GO" id="GO:0000149">
    <property type="term" value="F:SNARE binding"/>
    <property type="evidence" value="ECO:0007669"/>
    <property type="project" value="TreeGrafter"/>
</dbReference>
<dbReference type="PANTHER" id="PTHR21136">
    <property type="entry name" value="SNARE PROTEINS"/>
    <property type="match status" value="1"/>
</dbReference>
<keyword evidence="4" id="KW-1133">Transmembrane helix</keyword>
<feature type="domain" description="Longin" evidence="5">
    <location>
        <begin position="3"/>
        <end position="113"/>
    </location>
</feature>
<dbReference type="CDD" id="cd14824">
    <property type="entry name" value="Longin"/>
    <property type="match status" value="1"/>
</dbReference>
<feature type="transmembrane region" description="Helical" evidence="4">
    <location>
        <begin position="174"/>
        <end position="204"/>
    </location>
</feature>
<protein>
    <recommendedName>
        <fullName evidence="5">Longin domain-containing protein</fullName>
    </recommendedName>
</protein>
<dbReference type="GO" id="GO:0031201">
    <property type="term" value="C:SNARE complex"/>
    <property type="evidence" value="ECO:0007669"/>
    <property type="project" value="TreeGrafter"/>
</dbReference>
<organism evidence="6 7">
    <name type="scientific">Leptidea sinapis</name>
    <dbReference type="NCBI Taxonomy" id="189913"/>
    <lineage>
        <taxon>Eukaryota</taxon>
        <taxon>Metazoa</taxon>
        <taxon>Ecdysozoa</taxon>
        <taxon>Arthropoda</taxon>
        <taxon>Hexapoda</taxon>
        <taxon>Insecta</taxon>
        <taxon>Pterygota</taxon>
        <taxon>Neoptera</taxon>
        <taxon>Endopterygota</taxon>
        <taxon>Lepidoptera</taxon>
        <taxon>Glossata</taxon>
        <taxon>Ditrysia</taxon>
        <taxon>Papilionoidea</taxon>
        <taxon>Pieridae</taxon>
        <taxon>Dismorphiinae</taxon>
        <taxon>Leptidea</taxon>
    </lineage>
</organism>
<keyword evidence="2 4" id="KW-0472">Membrane</keyword>
<keyword evidence="4" id="KW-0812">Transmembrane</keyword>
<comment type="similarity">
    <text evidence="1">Belongs to the synaptobrevin family.</text>
</comment>
<dbReference type="Pfam" id="PF13774">
    <property type="entry name" value="Longin"/>
    <property type="match status" value="1"/>
</dbReference>
<gene>
    <name evidence="6" type="ORF">LSINAPIS_LOCUS13446</name>
</gene>
<sequence length="209" mass="24253">MPILFSAFACDRVIVNKFASCEGNFDEIVETMLIKLPQNNRKMTYSHGKYLLHYIVEDRLFYFCVTDRTCQRSRAFLFLNEIRRRHRTDFKNNFADVMAEEMFRYNEDYSTIVVRNGELDEVNSIAVDSSENILGEKILLVENELNLKYTTTSYVEEKPQQVALAEDKGQTNQIVFVAVIFVGLSVLYVISPVSFTAIIVLFILRTVNR</sequence>
<evidence type="ECO:0000313" key="7">
    <source>
        <dbReference type="Proteomes" id="UP000324832"/>
    </source>
</evidence>
<dbReference type="InterPro" id="IPR010908">
    <property type="entry name" value="Longin_dom"/>
</dbReference>
<evidence type="ECO:0000256" key="2">
    <source>
        <dbReference type="ARBA" id="ARBA00023136"/>
    </source>
</evidence>
<dbReference type="Gene3D" id="3.30.450.50">
    <property type="entry name" value="Longin domain"/>
    <property type="match status" value="1"/>
</dbReference>
<evidence type="ECO:0000256" key="1">
    <source>
        <dbReference type="ARBA" id="ARBA00008025"/>
    </source>
</evidence>
<evidence type="ECO:0000313" key="6">
    <source>
        <dbReference type="EMBL" id="VVD03451.1"/>
    </source>
</evidence>
<proteinExistence type="inferred from homology"/>
<evidence type="ECO:0000256" key="4">
    <source>
        <dbReference type="SAM" id="Phobius"/>
    </source>
</evidence>
<name>A0A5E4QYF1_9NEOP</name>
<dbReference type="SUPFAM" id="SSF64356">
    <property type="entry name" value="SNARE-like"/>
    <property type="match status" value="1"/>
</dbReference>
<comment type="subcellular location">
    <subcellularLocation>
        <location evidence="3">Endomembrane system</location>
        <topology evidence="3">Single-pass type IV membrane protein</topology>
    </subcellularLocation>
</comment>
<dbReference type="GO" id="GO:0012505">
    <property type="term" value="C:endomembrane system"/>
    <property type="evidence" value="ECO:0007669"/>
    <property type="project" value="UniProtKB-SubCell"/>
</dbReference>
<dbReference type="SMART" id="SM01270">
    <property type="entry name" value="Longin"/>
    <property type="match status" value="1"/>
</dbReference>
<evidence type="ECO:0000256" key="3">
    <source>
        <dbReference type="ARBA" id="ARBA00046280"/>
    </source>
</evidence>
<keyword evidence="7" id="KW-1185">Reference proteome</keyword>
<dbReference type="InterPro" id="IPR011012">
    <property type="entry name" value="Longin-like_dom_sf"/>
</dbReference>
<evidence type="ECO:0000259" key="5">
    <source>
        <dbReference type="PROSITE" id="PS50859"/>
    </source>
</evidence>
<dbReference type="GO" id="GO:0006887">
    <property type="term" value="P:exocytosis"/>
    <property type="evidence" value="ECO:0007669"/>
    <property type="project" value="TreeGrafter"/>
</dbReference>
<dbReference type="PANTHER" id="PTHR21136:SF179">
    <property type="entry name" value="VESICLE ASSOCIATED MEMBRANE PROTEIN 7-RELATED"/>
    <property type="match status" value="1"/>
</dbReference>
<dbReference type="GO" id="GO:0005484">
    <property type="term" value="F:SNAP receptor activity"/>
    <property type="evidence" value="ECO:0007669"/>
    <property type="project" value="TreeGrafter"/>
</dbReference>